<evidence type="ECO:0000313" key="4">
    <source>
        <dbReference type="Proteomes" id="UP000632195"/>
    </source>
</evidence>
<reference evidence="3" key="2">
    <citation type="submission" date="2022-09" db="EMBL/GenBank/DDBJ databases">
        <authorList>
            <person name="Sun Q."/>
            <person name="Ohkuma M."/>
        </authorList>
    </citation>
    <scope>NUCLEOTIDE SEQUENCE</scope>
    <source>
        <strain evidence="3">JCM 13583</strain>
    </source>
</reference>
<keyword evidence="1" id="KW-0560">Oxidoreductase</keyword>
<dbReference type="InterPro" id="IPR049315">
    <property type="entry name" value="GDC-P_N"/>
</dbReference>
<dbReference type="SUPFAM" id="SSF53383">
    <property type="entry name" value="PLP-dependent transferases"/>
    <property type="match status" value="1"/>
</dbReference>
<dbReference type="NCBIfam" id="NF001696">
    <property type="entry name" value="PRK00451.1"/>
    <property type="match status" value="1"/>
</dbReference>
<accession>A0AA37BPU2</accession>
<sequence>MLSYLGIGSVDDLFSDIPQKVRKSGIDLPDGISELELTALAESVASMNRKYRYSFLGCGVYDRFVPAVVDTVISRGEFLTSYTPYQPEVSQGTLQALFEYQSLMSQLMAMDVTNSSMYDGFTALGEAVRMAFRINGRHQVLLPENIYTRKLGVIRNYTIGLGMKEAFYRVDRSTGSLDIEDLKGKVGSDTCAVVVENPNSFGILDPEVRHVREVIGDAVLIAYVDPVSLGIVVPPGEYGADIAVAEGQQLGMRPNFGGPFLGIMSFREEYVRKSPGRIIGESVDSSGRRAFVMTLQTREQHIRRQRAMSNICTNQALMALAASVYLATLGPEGLRAVASRTVEMSSRLISSLSSLHGISAGPFRGTYFSDVPVKVPYSREELRRRLESAGIAGGIPLPSVIQPLAAEFPDTYFFSVTEKTTDQAIAALAQALGVE</sequence>
<dbReference type="InterPro" id="IPR015424">
    <property type="entry name" value="PyrdxlP-dep_Trfase"/>
</dbReference>
<dbReference type="Pfam" id="PF02347">
    <property type="entry name" value="GDC-P"/>
    <property type="match status" value="1"/>
</dbReference>
<evidence type="ECO:0000259" key="2">
    <source>
        <dbReference type="Pfam" id="PF02347"/>
    </source>
</evidence>
<dbReference type="Gene3D" id="3.40.640.10">
    <property type="entry name" value="Type I PLP-dependent aspartate aminotransferase-like (Major domain)"/>
    <property type="match status" value="1"/>
</dbReference>
<gene>
    <name evidence="3" type="primary">gcvPA</name>
    <name evidence="3" type="ORF">GCM10007108_02340</name>
</gene>
<protein>
    <submittedName>
        <fullName evidence="3">Glycine dehydrogenase (Decarboxylating) subunit 1</fullName>
    </submittedName>
</protein>
<dbReference type="EMBL" id="BMNY01000001">
    <property type="protein sequence ID" value="GGM67837.1"/>
    <property type="molecule type" value="Genomic_DNA"/>
</dbReference>
<feature type="domain" description="Glycine cleavage system P-protein N-terminal" evidence="2">
    <location>
        <begin position="1"/>
        <end position="431"/>
    </location>
</feature>
<dbReference type="GO" id="GO:0009116">
    <property type="term" value="P:nucleoside metabolic process"/>
    <property type="evidence" value="ECO:0007669"/>
    <property type="project" value="InterPro"/>
</dbReference>
<dbReference type="Gene3D" id="3.90.1150.10">
    <property type="entry name" value="Aspartate Aminotransferase, domain 1"/>
    <property type="match status" value="1"/>
</dbReference>
<keyword evidence="4" id="KW-1185">Reference proteome</keyword>
<dbReference type="InterPro" id="IPR015422">
    <property type="entry name" value="PyrdxlP-dep_Trfase_small"/>
</dbReference>
<dbReference type="AlphaFoldDB" id="A0AA37BPU2"/>
<name>A0AA37BPU2_9ARCH</name>
<dbReference type="PIRSF" id="PIRSF006815">
    <property type="entry name" value="GcvPA"/>
    <property type="match status" value="1"/>
</dbReference>
<dbReference type="GO" id="GO:0004375">
    <property type="term" value="F:glycine dehydrogenase (decarboxylating) activity"/>
    <property type="evidence" value="ECO:0007669"/>
    <property type="project" value="InterPro"/>
</dbReference>
<dbReference type="PANTHER" id="PTHR42806">
    <property type="entry name" value="GLYCINE CLEAVAGE SYSTEM P-PROTEIN"/>
    <property type="match status" value="1"/>
</dbReference>
<comment type="caution">
    <text evidence="3">The sequence shown here is derived from an EMBL/GenBank/DDBJ whole genome shotgun (WGS) entry which is preliminary data.</text>
</comment>
<reference evidence="3" key="1">
    <citation type="journal article" date="2014" name="Int. J. Syst. Evol. Microbiol.">
        <title>Complete genome sequence of Corynebacterium casei LMG S-19264T (=DSM 44701T), isolated from a smear-ripened cheese.</title>
        <authorList>
            <consortium name="US DOE Joint Genome Institute (JGI-PGF)"/>
            <person name="Walter F."/>
            <person name="Albersmeier A."/>
            <person name="Kalinowski J."/>
            <person name="Ruckert C."/>
        </authorList>
    </citation>
    <scope>NUCLEOTIDE SEQUENCE</scope>
    <source>
        <strain evidence="3">JCM 13583</strain>
    </source>
</reference>
<dbReference type="InterPro" id="IPR015421">
    <property type="entry name" value="PyrdxlP-dep_Trfase_major"/>
</dbReference>
<evidence type="ECO:0000313" key="3">
    <source>
        <dbReference type="EMBL" id="GGM67837.1"/>
    </source>
</evidence>
<dbReference type="PANTHER" id="PTHR42806:SF1">
    <property type="entry name" value="GLYCINE DEHYDROGENASE (DECARBOXYLATING)"/>
    <property type="match status" value="1"/>
</dbReference>
<dbReference type="InterPro" id="IPR023010">
    <property type="entry name" value="GcvPA"/>
</dbReference>
<dbReference type="Proteomes" id="UP000632195">
    <property type="component" value="Unassembled WGS sequence"/>
</dbReference>
<proteinExistence type="predicted"/>
<evidence type="ECO:0000256" key="1">
    <source>
        <dbReference type="ARBA" id="ARBA00023002"/>
    </source>
</evidence>
<organism evidence="3 4">
    <name type="scientific">Thermogymnomonas acidicola</name>
    <dbReference type="NCBI Taxonomy" id="399579"/>
    <lineage>
        <taxon>Archaea</taxon>
        <taxon>Methanobacteriati</taxon>
        <taxon>Thermoplasmatota</taxon>
        <taxon>Thermoplasmata</taxon>
        <taxon>Thermoplasmatales</taxon>
        <taxon>Thermogymnomonas</taxon>
    </lineage>
</organism>